<dbReference type="AlphaFoldDB" id="A0A1M7FI51"/>
<dbReference type="NCBIfam" id="NF006702">
    <property type="entry name" value="PRK09248.1"/>
    <property type="match status" value="1"/>
</dbReference>
<evidence type="ECO:0000256" key="2">
    <source>
        <dbReference type="ARBA" id="ARBA00022801"/>
    </source>
</evidence>
<proteinExistence type="inferred from homology"/>
<organism evidence="5 6">
    <name type="scientific">Caldanaerovirga acetigignens</name>
    <dbReference type="NCBI Taxonomy" id="447595"/>
    <lineage>
        <taxon>Bacteria</taxon>
        <taxon>Bacillati</taxon>
        <taxon>Bacillota</taxon>
        <taxon>Clostridia</taxon>
        <taxon>Thermosediminibacterales</taxon>
        <taxon>Thermosediminibacteraceae</taxon>
        <taxon>Caldanaerovirga</taxon>
    </lineage>
</organism>
<dbReference type="CDD" id="cd07437">
    <property type="entry name" value="PHP_HisPPase_Ycdx_like"/>
    <property type="match status" value="1"/>
</dbReference>
<dbReference type="PANTHER" id="PTHR36928:SF1">
    <property type="entry name" value="PHOSPHATASE YCDX-RELATED"/>
    <property type="match status" value="1"/>
</dbReference>
<dbReference type="SMART" id="SM00481">
    <property type="entry name" value="POLIIIAc"/>
    <property type="match status" value="1"/>
</dbReference>
<dbReference type="GO" id="GO:0005829">
    <property type="term" value="C:cytosol"/>
    <property type="evidence" value="ECO:0007669"/>
    <property type="project" value="TreeGrafter"/>
</dbReference>
<evidence type="ECO:0000313" key="5">
    <source>
        <dbReference type="EMBL" id="SHM03734.1"/>
    </source>
</evidence>
<evidence type="ECO:0000256" key="1">
    <source>
        <dbReference type="ARBA" id="ARBA00022723"/>
    </source>
</evidence>
<dbReference type="PANTHER" id="PTHR36928">
    <property type="entry name" value="PHOSPHATASE YCDX-RELATED"/>
    <property type="match status" value="1"/>
</dbReference>
<protein>
    <submittedName>
        <fullName evidence="5">Putative hydrolase</fullName>
    </submittedName>
</protein>
<sequence length="253" mass="27536">MILLKLEVDTHCHTVASGHAYSTVLENAKAAAAKGLKMIAITDHGPSMPGGPHPYHFGNLKVLPRQIEGVLILRGVEANILDYDGTLDLQENYLRNLDIVLAGFHTYCYPGGTVEENTRAAINAMKNPYVDVLVHPGNPEFPIDIDKVIEAAIEYGVHIEINNSSFTVSRRGSEENCLLIAKKAAKLGAKIVVGSDAHICFDVGNFEKALKVIEEAGLPEENILNTSVEKVISYLKSKGREMPAVRREPGAKI</sequence>
<dbReference type="InterPro" id="IPR016195">
    <property type="entry name" value="Pol/histidinol_Pase-like"/>
</dbReference>
<accession>A0A1M7FI51</accession>
<keyword evidence="2 5" id="KW-0378">Hydrolase</keyword>
<evidence type="ECO:0000256" key="3">
    <source>
        <dbReference type="ARBA" id="ARBA00022833"/>
    </source>
</evidence>
<dbReference type="InterPro" id="IPR023710">
    <property type="entry name" value="Phosphatase_YcdX_put"/>
</dbReference>
<dbReference type="SUPFAM" id="SSF89550">
    <property type="entry name" value="PHP domain-like"/>
    <property type="match status" value="1"/>
</dbReference>
<dbReference type="EMBL" id="FRCR01000001">
    <property type="protein sequence ID" value="SHM03734.1"/>
    <property type="molecule type" value="Genomic_DNA"/>
</dbReference>
<name>A0A1M7FI51_9FIRM</name>
<keyword evidence="3" id="KW-0862">Zinc</keyword>
<dbReference type="InterPro" id="IPR004013">
    <property type="entry name" value="PHP_dom"/>
</dbReference>
<evidence type="ECO:0000313" key="6">
    <source>
        <dbReference type="Proteomes" id="UP000184375"/>
    </source>
</evidence>
<dbReference type="Proteomes" id="UP000184375">
    <property type="component" value="Unassembled WGS sequence"/>
</dbReference>
<keyword evidence="1" id="KW-0479">Metal-binding</keyword>
<dbReference type="STRING" id="447595.SAMN05660826_00029"/>
<dbReference type="Pfam" id="PF02811">
    <property type="entry name" value="PHP"/>
    <property type="match status" value="1"/>
</dbReference>
<keyword evidence="6" id="KW-1185">Reference proteome</keyword>
<feature type="domain" description="Polymerase/histidinol phosphatase N-terminal" evidence="4">
    <location>
        <begin position="8"/>
        <end position="82"/>
    </location>
</feature>
<dbReference type="HAMAP" id="MF_01561">
    <property type="entry name" value="YcdX_phosphat"/>
    <property type="match status" value="1"/>
</dbReference>
<gene>
    <name evidence="5" type="ORF">SAMN05660826_00029</name>
</gene>
<evidence type="ECO:0000259" key="4">
    <source>
        <dbReference type="SMART" id="SM00481"/>
    </source>
</evidence>
<dbReference type="InterPro" id="IPR003141">
    <property type="entry name" value="Pol/His_phosphatase_N"/>
</dbReference>
<dbReference type="InterPro" id="IPR050243">
    <property type="entry name" value="PHP_phosphatase"/>
</dbReference>
<dbReference type="GO" id="GO:0008270">
    <property type="term" value="F:zinc ion binding"/>
    <property type="evidence" value="ECO:0007669"/>
    <property type="project" value="InterPro"/>
</dbReference>
<dbReference type="GO" id="GO:0042578">
    <property type="term" value="F:phosphoric ester hydrolase activity"/>
    <property type="evidence" value="ECO:0007669"/>
    <property type="project" value="TreeGrafter"/>
</dbReference>
<dbReference type="Gene3D" id="3.20.20.140">
    <property type="entry name" value="Metal-dependent hydrolases"/>
    <property type="match status" value="1"/>
</dbReference>
<reference evidence="6" key="1">
    <citation type="submission" date="2016-11" db="EMBL/GenBank/DDBJ databases">
        <authorList>
            <person name="Varghese N."/>
            <person name="Submissions S."/>
        </authorList>
    </citation>
    <scope>NUCLEOTIDE SEQUENCE [LARGE SCALE GENOMIC DNA]</scope>
    <source>
        <strain evidence="6">DSM 18802</strain>
    </source>
</reference>